<dbReference type="CDD" id="cd16145">
    <property type="entry name" value="ARS_like"/>
    <property type="match status" value="1"/>
</dbReference>
<dbReference type="eggNOG" id="COG3119">
    <property type="taxonomic scope" value="Bacteria"/>
</dbReference>
<evidence type="ECO:0000256" key="1">
    <source>
        <dbReference type="ARBA" id="ARBA00008779"/>
    </source>
</evidence>
<dbReference type="InterPro" id="IPR050738">
    <property type="entry name" value="Sulfatase"/>
</dbReference>
<dbReference type="InterPro" id="IPR017850">
    <property type="entry name" value="Alkaline_phosphatase_core_sf"/>
</dbReference>
<accession>R9GR85</accession>
<keyword evidence="9" id="KW-1185">Reference proteome</keyword>
<dbReference type="AlphaFoldDB" id="R9GR85"/>
<dbReference type="SUPFAM" id="SSF53649">
    <property type="entry name" value="Alkaline phosphatase-like"/>
    <property type="match status" value="1"/>
</dbReference>
<feature type="region of interest" description="Disordered" evidence="5">
    <location>
        <begin position="460"/>
        <end position="485"/>
    </location>
</feature>
<dbReference type="Pfam" id="PF00884">
    <property type="entry name" value="Sulfatase"/>
    <property type="match status" value="1"/>
</dbReference>
<keyword evidence="4" id="KW-0106">Calcium</keyword>
<dbReference type="PATRIC" id="fig|1150600.3.peg.2605"/>
<evidence type="ECO:0000256" key="6">
    <source>
        <dbReference type="SAM" id="SignalP"/>
    </source>
</evidence>
<evidence type="ECO:0000256" key="5">
    <source>
        <dbReference type="SAM" id="MobiDB-lite"/>
    </source>
</evidence>
<organism evidence="8 9">
    <name type="scientific">Arcticibacter svalbardensis MN12-7</name>
    <dbReference type="NCBI Taxonomy" id="1150600"/>
    <lineage>
        <taxon>Bacteria</taxon>
        <taxon>Pseudomonadati</taxon>
        <taxon>Bacteroidota</taxon>
        <taxon>Sphingobacteriia</taxon>
        <taxon>Sphingobacteriales</taxon>
        <taxon>Sphingobacteriaceae</taxon>
        <taxon>Arcticibacter</taxon>
    </lineage>
</organism>
<comment type="caution">
    <text evidence="8">The sequence shown here is derived from an EMBL/GenBank/DDBJ whole genome shotgun (WGS) entry which is preliminary data.</text>
</comment>
<feature type="chain" id="PRO_5004472243" evidence="6">
    <location>
        <begin position="21"/>
        <end position="485"/>
    </location>
</feature>
<keyword evidence="6" id="KW-0732">Signal</keyword>
<dbReference type="InterPro" id="IPR024607">
    <property type="entry name" value="Sulfatase_CS"/>
</dbReference>
<feature type="domain" description="Sulfatase N-terminal" evidence="7">
    <location>
        <begin position="35"/>
        <end position="366"/>
    </location>
</feature>
<sequence length="485" mass="53892">MGITLLSCLGVLPLFGFAHANPTIDSLIKKRKSLPNIIFIMADDLGYGDIGFNGQQKIKTPHIDQLAQEGMVMTQHYAGSSVCAPSRASLMTGVNVAHAHVRELSAWTASGKAIDLAAEDVTVAQELKRVGYSTGIIGKWGLEEGAGTGNVLDHGFDYFYGYKTHTEAHHYYPEYIWKNREKLQLPDNESASKKGEYSNDAFTREALAFIQKNSKKPFFLYLPYTIPHNELTVPDESKAPYENLGWPKKPMDVSGHYHHDPEGNTTYAGMISRLDSYIGQLMQELKTQGIDDNTLVIFTSDNGPGSDKGIFNSTGGLRGRKLTLYEGGIREPFAARWPNKIKPGSTSDQPAAFWDLLPTLCDIAGIKPSVKTDGISYLPTLLNQVKNQKKHDLLYWEINESQGPIQAIRLGDWKGINAYQKPFELYNLKVDPKESKNLALSNPGVVAKIKQMMISYRTENPEFPLTKRTPNYGNDGSNPETIKSK</sequence>
<protein>
    <submittedName>
        <fullName evidence="8">Arylsulfatase</fullName>
        <ecNumber evidence="8">3.1.6.1</ecNumber>
    </submittedName>
</protein>
<dbReference type="GO" id="GO:0004065">
    <property type="term" value="F:arylsulfatase activity"/>
    <property type="evidence" value="ECO:0007669"/>
    <property type="project" value="UniProtKB-EC"/>
</dbReference>
<evidence type="ECO:0000256" key="3">
    <source>
        <dbReference type="ARBA" id="ARBA00022801"/>
    </source>
</evidence>
<dbReference type="STRING" id="1150600.ADIARSV_2632"/>
<evidence type="ECO:0000313" key="9">
    <source>
        <dbReference type="Proteomes" id="UP000014174"/>
    </source>
</evidence>
<dbReference type="OrthoDB" id="9803751at2"/>
<comment type="similarity">
    <text evidence="1">Belongs to the sulfatase family.</text>
</comment>
<evidence type="ECO:0000256" key="4">
    <source>
        <dbReference type="ARBA" id="ARBA00022837"/>
    </source>
</evidence>
<evidence type="ECO:0000259" key="7">
    <source>
        <dbReference type="Pfam" id="PF00884"/>
    </source>
</evidence>
<name>R9GR85_9SPHI</name>
<reference evidence="8 9" key="1">
    <citation type="journal article" date="2013" name="Genome Announc.">
        <title>Draft Genome Sequence of Arcticibacter svalbardensis Strain MN12-7T, a Member of the Family Sphingobacteriaceae Isolated from an Arctic Soil Sample.</title>
        <authorList>
            <person name="Shivaji S."/>
            <person name="Ara S."/>
            <person name="Prasad S."/>
            <person name="Manasa B.P."/>
            <person name="Begum Z."/>
            <person name="Singh A."/>
            <person name="Kumar Pinnaka A."/>
        </authorList>
    </citation>
    <scope>NUCLEOTIDE SEQUENCE [LARGE SCALE GENOMIC DNA]</scope>
    <source>
        <strain evidence="8 9">MN12-7</strain>
    </source>
</reference>
<keyword evidence="3 8" id="KW-0378">Hydrolase</keyword>
<evidence type="ECO:0000313" key="8">
    <source>
        <dbReference type="EMBL" id="EOR94216.1"/>
    </source>
</evidence>
<dbReference type="GO" id="GO:0046872">
    <property type="term" value="F:metal ion binding"/>
    <property type="evidence" value="ECO:0007669"/>
    <property type="project" value="UniProtKB-KW"/>
</dbReference>
<dbReference type="PROSITE" id="PS00523">
    <property type="entry name" value="SULFATASE_1"/>
    <property type="match status" value="1"/>
</dbReference>
<dbReference type="PANTHER" id="PTHR42693">
    <property type="entry name" value="ARYLSULFATASE FAMILY MEMBER"/>
    <property type="match status" value="1"/>
</dbReference>
<dbReference type="InterPro" id="IPR000917">
    <property type="entry name" value="Sulfatase_N"/>
</dbReference>
<evidence type="ECO:0000256" key="2">
    <source>
        <dbReference type="ARBA" id="ARBA00022723"/>
    </source>
</evidence>
<dbReference type="Gene3D" id="3.40.720.10">
    <property type="entry name" value="Alkaline Phosphatase, subunit A"/>
    <property type="match status" value="1"/>
</dbReference>
<feature type="signal peptide" evidence="6">
    <location>
        <begin position="1"/>
        <end position="20"/>
    </location>
</feature>
<dbReference type="EC" id="3.1.6.1" evidence="8"/>
<proteinExistence type="inferred from homology"/>
<dbReference type="PANTHER" id="PTHR42693:SF53">
    <property type="entry name" value="ENDO-4-O-SULFATASE"/>
    <property type="match status" value="1"/>
</dbReference>
<feature type="compositionally biased region" description="Polar residues" evidence="5">
    <location>
        <begin position="468"/>
        <end position="485"/>
    </location>
</feature>
<dbReference type="EMBL" id="AQPN01000095">
    <property type="protein sequence ID" value="EOR94216.1"/>
    <property type="molecule type" value="Genomic_DNA"/>
</dbReference>
<keyword evidence="2" id="KW-0479">Metal-binding</keyword>
<dbReference type="Gene3D" id="3.30.1120.10">
    <property type="match status" value="1"/>
</dbReference>
<dbReference type="Proteomes" id="UP000014174">
    <property type="component" value="Unassembled WGS sequence"/>
</dbReference>
<gene>
    <name evidence="8" type="ORF">ADIARSV_2632</name>
</gene>